<name>A0A239E629_9PSED</name>
<dbReference type="GO" id="GO:0016020">
    <property type="term" value="C:membrane"/>
    <property type="evidence" value="ECO:0007669"/>
    <property type="project" value="TreeGrafter"/>
</dbReference>
<accession>A0A239E629</accession>
<sequence length="280" mass="29528">MGSNASETAQHYAGKVAVVTGASSGIGQALVVQLIASGARVFAVGRDTERLGQLHTLSAAAGDRLITGAFDVQDEAACEQLIQQCVSAFGCLDLLFCNAGQAMKGAFLSASSPQASTAIMRINYDPVVYLSFHALPHLIRSQGHITVTGGIVSHVGLPEFSAYCASKHAVRGFIESLRREVSAQGVSLTLASPDTVRTAVRSNMLDASGKASPLGYGDENAMSPDRCAALILQATQRQKSHVLLSRRAKILNLLQFALPSVLQKMLSGSFERQRKASVAN</sequence>
<dbReference type="Gene3D" id="3.40.50.720">
    <property type="entry name" value="NAD(P)-binding Rossmann-like Domain"/>
    <property type="match status" value="1"/>
</dbReference>
<dbReference type="PANTHER" id="PTHR44196">
    <property type="entry name" value="DEHYDROGENASE/REDUCTASE SDR FAMILY MEMBER 7B"/>
    <property type="match status" value="1"/>
</dbReference>
<dbReference type="AlphaFoldDB" id="A0A239E629"/>
<dbReference type="InterPro" id="IPR002347">
    <property type="entry name" value="SDR_fam"/>
</dbReference>
<keyword evidence="2" id="KW-0560">Oxidoreductase</keyword>
<reference evidence="4" key="1">
    <citation type="submission" date="2017-06" db="EMBL/GenBank/DDBJ databases">
        <authorList>
            <person name="Varghese N."/>
            <person name="Submissions S."/>
        </authorList>
    </citation>
    <scope>NUCLEOTIDE SEQUENCE [LARGE SCALE GENOMIC DNA]</scope>
    <source>
        <strain evidence="4">DSM 22348</strain>
    </source>
</reference>
<protein>
    <submittedName>
        <fullName evidence="3">Short-chain dehydrogenase</fullName>
    </submittedName>
</protein>
<dbReference type="RefSeq" id="WP_052419445.1">
    <property type="nucleotide sequence ID" value="NZ_FZOL01000007.1"/>
</dbReference>
<dbReference type="SUPFAM" id="SSF51735">
    <property type="entry name" value="NAD(P)-binding Rossmann-fold domains"/>
    <property type="match status" value="1"/>
</dbReference>
<dbReference type="PRINTS" id="PR00081">
    <property type="entry name" value="GDHRDH"/>
</dbReference>
<dbReference type="InterPro" id="IPR036291">
    <property type="entry name" value="NAD(P)-bd_dom_sf"/>
</dbReference>
<proteinExistence type="inferred from homology"/>
<dbReference type="EMBL" id="FZOL01000007">
    <property type="protein sequence ID" value="SNS39382.1"/>
    <property type="molecule type" value="Genomic_DNA"/>
</dbReference>
<dbReference type="PANTHER" id="PTHR44196:SF1">
    <property type="entry name" value="DEHYDROGENASE_REDUCTASE SDR FAMILY MEMBER 7B"/>
    <property type="match status" value="1"/>
</dbReference>
<evidence type="ECO:0000313" key="4">
    <source>
        <dbReference type="Proteomes" id="UP000198407"/>
    </source>
</evidence>
<dbReference type="GO" id="GO:0016491">
    <property type="term" value="F:oxidoreductase activity"/>
    <property type="evidence" value="ECO:0007669"/>
    <property type="project" value="UniProtKB-KW"/>
</dbReference>
<comment type="similarity">
    <text evidence="1">Belongs to the short-chain dehydrogenases/reductases (SDR) family.</text>
</comment>
<dbReference type="STRING" id="1215104.GCA_000730585_02430"/>
<dbReference type="Proteomes" id="UP000198407">
    <property type="component" value="Unassembled WGS sequence"/>
</dbReference>
<gene>
    <name evidence="3" type="ORF">SAMN05444352_10789</name>
</gene>
<keyword evidence="4" id="KW-1185">Reference proteome</keyword>
<dbReference type="Pfam" id="PF00106">
    <property type="entry name" value="adh_short"/>
    <property type="match status" value="1"/>
</dbReference>
<evidence type="ECO:0000256" key="2">
    <source>
        <dbReference type="ARBA" id="ARBA00023002"/>
    </source>
</evidence>
<evidence type="ECO:0000256" key="1">
    <source>
        <dbReference type="ARBA" id="ARBA00006484"/>
    </source>
</evidence>
<evidence type="ECO:0000313" key="3">
    <source>
        <dbReference type="EMBL" id="SNS39382.1"/>
    </source>
</evidence>
<dbReference type="NCBIfam" id="NF004825">
    <property type="entry name" value="PRK06181.1"/>
    <property type="match status" value="1"/>
</dbReference>
<organism evidence="3 4">
    <name type="scientific">Pseudomonas japonica</name>
    <dbReference type="NCBI Taxonomy" id="256466"/>
    <lineage>
        <taxon>Bacteria</taxon>
        <taxon>Pseudomonadati</taxon>
        <taxon>Pseudomonadota</taxon>
        <taxon>Gammaproteobacteria</taxon>
        <taxon>Pseudomonadales</taxon>
        <taxon>Pseudomonadaceae</taxon>
        <taxon>Pseudomonas</taxon>
    </lineage>
</organism>